<proteinExistence type="predicted"/>
<protein>
    <recommendedName>
        <fullName evidence="5">Protein TonB</fullName>
    </recommendedName>
</protein>
<feature type="compositionally biased region" description="Basic and acidic residues" evidence="1">
    <location>
        <begin position="88"/>
        <end position="101"/>
    </location>
</feature>
<evidence type="ECO:0000256" key="2">
    <source>
        <dbReference type="SAM" id="Phobius"/>
    </source>
</evidence>
<evidence type="ECO:0008006" key="5">
    <source>
        <dbReference type="Google" id="ProtNLM"/>
    </source>
</evidence>
<gene>
    <name evidence="3" type="ORF">KYN89_01575</name>
</gene>
<organism evidence="3 4">
    <name type="scientific">Alteriqipengyuania abyssalis</name>
    <dbReference type="NCBI Taxonomy" id="2860200"/>
    <lineage>
        <taxon>Bacteria</taxon>
        <taxon>Pseudomonadati</taxon>
        <taxon>Pseudomonadota</taxon>
        <taxon>Alphaproteobacteria</taxon>
        <taxon>Sphingomonadales</taxon>
        <taxon>Erythrobacteraceae</taxon>
        <taxon>Alteriqipengyuania</taxon>
    </lineage>
</organism>
<keyword evidence="2" id="KW-0812">Transmembrane</keyword>
<accession>A0ABS7PAJ8</accession>
<comment type="caution">
    <text evidence="3">The sequence shown here is derived from an EMBL/GenBank/DDBJ whole genome shotgun (WGS) entry which is preliminary data.</text>
</comment>
<dbReference type="RefSeq" id="WP_222823498.1">
    <property type="nucleotide sequence ID" value="NZ_JAHWXP010000001.1"/>
</dbReference>
<evidence type="ECO:0000313" key="3">
    <source>
        <dbReference type="EMBL" id="MBY8335727.1"/>
    </source>
</evidence>
<dbReference type="EMBL" id="JAHWXP010000001">
    <property type="protein sequence ID" value="MBY8335727.1"/>
    <property type="molecule type" value="Genomic_DNA"/>
</dbReference>
<feature type="compositionally biased region" description="Acidic residues" evidence="1">
    <location>
        <begin position="67"/>
        <end position="79"/>
    </location>
</feature>
<feature type="region of interest" description="Disordered" evidence="1">
    <location>
        <begin position="64"/>
        <end position="166"/>
    </location>
</feature>
<evidence type="ECO:0000256" key="1">
    <source>
        <dbReference type="SAM" id="MobiDB-lite"/>
    </source>
</evidence>
<reference evidence="3 4" key="1">
    <citation type="submission" date="2021-07" db="EMBL/GenBank/DDBJ databases">
        <title>Alteriqipengyuania abyssalis NZ-12B nov, sp.nov isolated from deep sea sponge in pacific ocean.</title>
        <authorList>
            <person name="Tareen S."/>
            <person name="Wink J."/>
        </authorList>
    </citation>
    <scope>NUCLEOTIDE SEQUENCE [LARGE SCALE GENOMIC DNA]</scope>
    <source>
        <strain evidence="3 4">NZ-12B</strain>
    </source>
</reference>
<keyword evidence="2" id="KW-0472">Membrane</keyword>
<feature type="transmembrane region" description="Helical" evidence="2">
    <location>
        <begin position="24"/>
        <end position="44"/>
    </location>
</feature>
<dbReference type="Proteomes" id="UP000759298">
    <property type="component" value="Unassembled WGS sequence"/>
</dbReference>
<name>A0ABS7PAJ8_9SPHN</name>
<feature type="compositionally biased region" description="Low complexity" evidence="1">
    <location>
        <begin position="138"/>
        <end position="162"/>
    </location>
</feature>
<keyword evidence="2" id="KW-1133">Transmembrane helix</keyword>
<sequence length="262" mass="28550">MPQAQSLRDHSLFEPLRSERGRRVVGLIAALLIEAILLIVLLTLNIHDEPDAAPGSLTVVDLKAQDDSPDESEQAEQEPSESAPQFEQRAEPSDPQIERPEAVQPDVVPTTQPVPQPVIPTPFQLPSRQAPPRPAQPAAPKQVYGPVDSGSRSGGSDSEVVGTAPDGQPLYAARWYREPDDSELAGYLSTASGPGWGLIACKTAPEFRVIDCVPLSEYPQGSMINRAVLAAAWQFRVRPPRRGGKSLVGSWVRIRIDYTDRR</sequence>
<evidence type="ECO:0000313" key="4">
    <source>
        <dbReference type="Proteomes" id="UP000759298"/>
    </source>
</evidence>
<keyword evidence="4" id="KW-1185">Reference proteome</keyword>